<feature type="region of interest" description="Disordered" evidence="1">
    <location>
        <begin position="76"/>
        <end position="98"/>
    </location>
</feature>
<dbReference type="EMBL" id="KQ994554">
    <property type="protein sequence ID" value="KZV47862.1"/>
    <property type="molecule type" value="Genomic_DNA"/>
</dbReference>
<evidence type="ECO:0000313" key="2">
    <source>
        <dbReference type="EMBL" id="KZV47862.1"/>
    </source>
</evidence>
<protein>
    <submittedName>
        <fullName evidence="2">Uncharacterized protein</fullName>
    </submittedName>
</protein>
<sequence>MMTSAYLLEEAGGSNHDVIISVEEAGGSNHDVIISVEEAEELVSAKMMSAFLLEEAVISKAEVSISVEGISEEQKLSTVSEPVEKKRNFQQSMKKYEQ</sequence>
<feature type="compositionally biased region" description="Polar residues" evidence="1">
    <location>
        <begin position="89"/>
        <end position="98"/>
    </location>
</feature>
<accession>A0A2Z7CLB6</accession>
<evidence type="ECO:0000313" key="3">
    <source>
        <dbReference type="Proteomes" id="UP000250235"/>
    </source>
</evidence>
<reference evidence="2 3" key="1">
    <citation type="journal article" date="2015" name="Proc. Natl. Acad. Sci. U.S.A.">
        <title>The resurrection genome of Boea hygrometrica: A blueprint for survival of dehydration.</title>
        <authorList>
            <person name="Xiao L."/>
            <person name="Yang G."/>
            <person name="Zhang L."/>
            <person name="Yang X."/>
            <person name="Zhao S."/>
            <person name="Ji Z."/>
            <person name="Zhou Q."/>
            <person name="Hu M."/>
            <person name="Wang Y."/>
            <person name="Chen M."/>
            <person name="Xu Y."/>
            <person name="Jin H."/>
            <person name="Xiao X."/>
            <person name="Hu G."/>
            <person name="Bao F."/>
            <person name="Hu Y."/>
            <person name="Wan P."/>
            <person name="Li L."/>
            <person name="Deng X."/>
            <person name="Kuang T."/>
            <person name="Xiang C."/>
            <person name="Zhu J.K."/>
            <person name="Oliver M.J."/>
            <person name="He Y."/>
        </authorList>
    </citation>
    <scope>NUCLEOTIDE SEQUENCE [LARGE SCALE GENOMIC DNA]</scope>
    <source>
        <strain evidence="3">cv. XS01</strain>
    </source>
</reference>
<evidence type="ECO:0000256" key="1">
    <source>
        <dbReference type="SAM" id="MobiDB-lite"/>
    </source>
</evidence>
<proteinExistence type="predicted"/>
<dbReference type="Proteomes" id="UP000250235">
    <property type="component" value="Unassembled WGS sequence"/>
</dbReference>
<name>A0A2Z7CLB6_9LAMI</name>
<keyword evidence="3" id="KW-1185">Reference proteome</keyword>
<gene>
    <name evidence="2" type="ORF">F511_10884</name>
</gene>
<dbReference type="AlphaFoldDB" id="A0A2Z7CLB6"/>
<organism evidence="2 3">
    <name type="scientific">Dorcoceras hygrometricum</name>
    <dbReference type="NCBI Taxonomy" id="472368"/>
    <lineage>
        <taxon>Eukaryota</taxon>
        <taxon>Viridiplantae</taxon>
        <taxon>Streptophyta</taxon>
        <taxon>Embryophyta</taxon>
        <taxon>Tracheophyta</taxon>
        <taxon>Spermatophyta</taxon>
        <taxon>Magnoliopsida</taxon>
        <taxon>eudicotyledons</taxon>
        <taxon>Gunneridae</taxon>
        <taxon>Pentapetalae</taxon>
        <taxon>asterids</taxon>
        <taxon>lamiids</taxon>
        <taxon>Lamiales</taxon>
        <taxon>Gesneriaceae</taxon>
        <taxon>Didymocarpoideae</taxon>
        <taxon>Trichosporeae</taxon>
        <taxon>Loxocarpinae</taxon>
        <taxon>Dorcoceras</taxon>
    </lineage>
</organism>